<evidence type="ECO:0000313" key="4">
    <source>
        <dbReference type="Proteomes" id="UP000054350"/>
    </source>
</evidence>
<feature type="compositionally biased region" description="Low complexity" evidence="2">
    <location>
        <begin position="27"/>
        <end position="42"/>
    </location>
</feature>
<evidence type="ECO:0000313" key="3">
    <source>
        <dbReference type="EMBL" id="KNE68533.1"/>
    </source>
</evidence>
<dbReference type="InterPro" id="IPR046347">
    <property type="entry name" value="bZIP_sf"/>
</dbReference>
<dbReference type="OrthoDB" id="5586288at2759"/>
<feature type="region of interest" description="Disordered" evidence="2">
    <location>
        <begin position="1"/>
        <end position="85"/>
    </location>
</feature>
<name>A0A0L0T148_ALLM3</name>
<evidence type="ECO:0008006" key="5">
    <source>
        <dbReference type="Google" id="ProtNLM"/>
    </source>
</evidence>
<evidence type="ECO:0000256" key="1">
    <source>
        <dbReference type="SAM" id="Coils"/>
    </source>
</evidence>
<dbReference type="Proteomes" id="UP000054350">
    <property type="component" value="Unassembled WGS sequence"/>
</dbReference>
<dbReference type="Gene3D" id="1.20.5.170">
    <property type="match status" value="1"/>
</dbReference>
<reference evidence="4" key="2">
    <citation type="submission" date="2009-11" db="EMBL/GenBank/DDBJ databases">
        <title>The Genome Sequence of Allomyces macrogynus strain ATCC 38327.</title>
        <authorList>
            <consortium name="The Broad Institute Genome Sequencing Platform"/>
            <person name="Russ C."/>
            <person name="Cuomo C."/>
            <person name="Shea T."/>
            <person name="Young S.K."/>
            <person name="Zeng Q."/>
            <person name="Koehrsen M."/>
            <person name="Haas B."/>
            <person name="Borodovsky M."/>
            <person name="Guigo R."/>
            <person name="Alvarado L."/>
            <person name="Berlin A."/>
            <person name="Borenstein D."/>
            <person name="Chen Z."/>
            <person name="Engels R."/>
            <person name="Freedman E."/>
            <person name="Gellesch M."/>
            <person name="Goldberg J."/>
            <person name="Griggs A."/>
            <person name="Gujja S."/>
            <person name="Heiman D."/>
            <person name="Hepburn T."/>
            <person name="Howarth C."/>
            <person name="Jen D."/>
            <person name="Larson L."/>
            <person name="Lewis B."/>
            <person name="Mehta T."/>
            <person name="Park D."/>
            <person name="Pearson M."/>
            <person name="Roberts A."/>
            <person name="Saif S."/>
            <person name="Shenoy N."/>
            <person name="Sisk P."/>
            <person name="Stolte C."/>
            <person name="Sykes S."/>
            <person name="Walk T."/>
            <person name="White J."/>
            <person name="Yandava C."/>
            <person name="Burger G."/>
            <person name="Gray M.W."/>
            <person name="Holland P.W.H."/>
            <person name="King N."/>
            <person name="Lang F.B.F."/>
            <person name="Roger A.J."/>
            <person name="Ruiz-Trillo I."/>
            <person name="Lander E."/>
            <person name="Nusbaum C."/>
        </authorList>
    </citation>
    <scope>NUCLEOTIDE SEQUENCE [LARGE SCALE GENOMIC DNA]</scope>
    <source>
        <strain evidence="4">ATCC 38327</strain>
    </source>
</reference>
<feature type="coiled-coil region" evidence="1">
    <location>
        <begin position="118"/>
        <end position="159"/>
    </location>
</feature>
<protein>
    <recommendedName>
        <fullName evidence="5">BZIP domain-containing protein</fullName>
    </recommendedName>
</protein>
<organism evidence="3 4">
    <name type="scientific">Allomyces macrogynus (strain ATCC 38327)</name>
    <name type="common">Allomyces javanicus var. macrogynus</name>
    <dbReference type="NCBI Taxonomy" id="578462"/>
    <lineage>
        <taxon>Eukaryota</taxon>
        <taxon>Fungi</taxon>
        <taxon>Fungi incertae sedis</taxon>
        <taxon>Blastocladiomycota</taxon>
        <taxon>Blastocladiomycetes</taxon>
        <taxon>Blastocladiales</taxon>
        <taxon>Blastocladiaceae</taxon>
        <taxon>Allomyces</taxon>
    </lineage>
</organism>
<gene>
    <name evidence="3" type="ORF">AMAG_12702</name>
</gene>
<evidence type="ECO:0000256" key="2">
    <source>
        <dbReference type="SAM" id="MobiDB-lite"/>
    </source>
</evidence>
<sequence length="164" mass="18035">MATMSVTPVKSGALRAGSSKSVASRGTAAASAPSSDSAATPTISLNSRKSAVNCSTVPREREWPKGFIPPTAPIKPVRGSMGSENPANAIELTEEAISQLPEHERKRIRNTISARLSRARKEARVQALEEEYQVLSEKLEMTEQQYNEAMVRIRELEEQLRWSQ</sequence>
<dbReference type="CDD" id="cd14686">
    <property type="entry name" value="bZIP"/>
    <property type="match status" value="1"/>
</dbReference>
<dbReference type="SUPFAM" id="SSF57959">
    <property type="entry name" value="Leucine zipper domain"/>
    <property type="match status" value="1"/>
</dbReference>
<keyword evidence="1" id="KW-0175">Coiled coil</keyword>
<accession>A0A0L0T148</accession>
<reference evidence="3 4" key="1">
    <citation type="submission" date="2009-11" db="EMBL/GenBank/DDBJ databases">
        <title>Annotation of Allomyces macrogynus ATCC 38327.</title>
        <authorList>
            <consortium name="The Broad Institute Genome Sequencing Platform"/>
            <person name="Russ C."/>
            <person name="Cuomo C."/>
            <person name="Burger G."/>
            <person name="Gray M.W."/>
            <person name="Holland P.W.H."/>
            <person name="King N."/>
            <person name="Lang F.B.F."/>
            <person name="Roger A.J."/>
            <person name="Ruiz-Trillo I."/>
            <person name="Young S.K."/>
            <person name="Zeng Q."/>
            <person name="Gargeya S."/>
            <person name="Fitzgerald M."/>
            <person name="Haas B."/>
            <person name="Abouelleil A."/>
            <person name="Alvarado L."/>
            <person name="Arachchi H.M."/>
            <person name="Berlin A."/>
            <person name="Chapman S.B."/>
            <person name="Gearin G."/>
            <person name="Goldberg J."/>
            <person name="Griggs A."/>
            <person name="Gujja S."/>
            <person name="Hansen M."/>
            <person name="Heiman D."/>
            <person name="Howarth C."/>
            <person name="Larimer J."/>
            <person name="Lui A."/>
            <person name="MacDonald P.J.P."/>
            <person name="McCowen C."/>
            <person name="Montmayeur A."/>
            <person name="Murphy C."/>
            <person name="Neiman D."/>
            <person name="Pearson M."/>
            <person name="Priest M."/>
            <person name="Roberts A."/>
            <person name="Saif S."/>
            <person name="Shea T."/>
            <person name="Sisk P."/>
            <person name="Stolte C."/>
            <person name="Sykes S."/>
            <person name="Wortman J."/>
            <person name="Nusbaum C."/>
            <person name="Birren B."/>
        </authorList>
    </citation>
    <scope>NUCLEOTIDE SEQUENCE [LARGE SCALE GENOMIC DNA]</scope>
    <source>
        <strain evidence="3 4">ATCC 38327</strain>
    </source>
</reference>
<dbReference type="AlphaFoldDB" id="A0A0L0T148"/>
<dbReference type="VEuPathDB" id="FungiDB:AMAG_12702"/>
<proteinExistence type="predicted"/>
<keyword evidence="4" id="KW-1185">Reference proteome</keyword>
<feature type="compositionally biased region" description="Polar residues" evidence="2">
    <location>
        <begin position="43"/>
        <end position="56"/>
    </location>
</feature>
<dbReference type="EMBL" id="GG745357">
    <property type="protein sequence ID" value="KNE68533.1"/>
    <property type="molecule type" value="Genomic_DNA"/>
</dbReference>
<dbReference type="GO" id="GO:0003700">
    <property type="term" value="F:DNA-binding transcription factor activity"/>
    <property type="evidence" value="ECO:0007669"/>
    <property type="project" value="InterPro"/>
</dbReference>